<keyword evidence="2" id="KW-0732">Signal</keyword>
<feature type="region of interest" description="Disordered" evidence="1">
    <location>
        <begin position="65"/>
        <end position="88"/>
    </location>
</feature>
<dbReference type="GeneID" id="63686006"/>
<dbReference type="RefSeq" id="XP_040632837.1">
    <property type="nucleotide sequence ID" value="XM_040770944.1"/>
</dbReference>
<gene>
    <name evidence="3" type="ORF">DACRYDRAFT_12772</name>
</gene>
<feature type="chain" id="PRO_5004067784" description="Extracellular membrane protein CFEM domain-containing protein" evidence="2">
    <location>
        <begin position="20"/>
        <end position="213"/>
    </location>
</feature>
<dbReference type="AlphaFoldDB" id="M5GGR4"/>
<evidence type="ECO:0000256" key="1">
    <source>
        <dbReference type="SAM" id="MobiDB-lite"/>
    </source>
</evidence>
<dbReference type="HOGENOM" id="CLU_1294363_0_0_1"/>
<feature type="signal peptide" evidence="2">
    <location>
        <begin position="1"/>
        <end position="19"/>
    </location>
</feature>
<feature type="compositionally biased region" description="Gly residues" evidence="1">
    <location>
        <begin position="174"/>
        <end position="183"/>
    </location>
</feature>
<evidence type="ECO:0000256" key="2">
    <source>
        <dbReference type="SAM" id="SignalP"/>
    </source>
</evidence>
<sequence>MHSLLPLLTLLSLLTTIFAHPQTIALNPLASIHKRQAQCVSLCMSDSDVAALQTFAGCSDSDLTSGTGTDKPTAPPSSSPAPSTLLPQTSTYSPPNITLCDSSCSSPSDQTASKDALTCQSGDPTCLCNGLKSSYEALCAYALTSTLTTQPTASATSSPSSDTGTSTVVVGNGQPTGGGGGGTSAARGGVGLGEGAVVAWAVVGLALGVGIAL</sequence>
<feature type="region of interest" description="Disordered" evidence="1">
    <location>
        <begin position="150"/>
        <end position="183"/>
    </location>
</feature>
<proteinExistence type="predicted"/>
<name>M5GGR4_DACPD</name>
<evidence type="ECO:0000313" key="3">
    <source>
        <dbReference type="EMBL" id="EJU05943.1"/>
    </source>
</evidence>
<evidence type="ECO:0008006" key="5">
    <source>
        <dbReference type="Google" id="ProtNLM"/>
    </source>
</evidence>
<accession>M5GGR4</accession>
<organism evidence="3 4">
    <name type="scientific">Dacryopinax primogenitus (strain DJM 731)</name>
    <name type="common">Brown rot fungus</name>
    <dbReference type="NCBI Taxonomy" id="1858805"/>
    <lineage>
        <taxon>Eukaryota</taxon>
        <taxon>Fungi</taxon>
        <taxon>Dikarya</taxon>
        <taxon>Basidiomycota</taxon>
        <taxon>Agaricomycotina</taxon>
        <taxon>Dacrymycetes</taxon>
        <taxon>Dacrymycetales</taxon>
        <taxon>Dacrymycetaceae</taxon>
        <taxon>Dacryopinax</taxon>
    </lineage>
</organism>
<keyword evidence="4" id="KW-1185">Reference proteome</keyword>
<dbReference type="Proteomes" id="UP000030653">
    <property type="component" value="Unassembled WGS sequence"/>
</dbReference>
<protein>
    <recommendedName>
        <fullName evidence="5">Extracellular membrane protein CFEM domain-containing protein</fullName>
    </recommendedName>
</protein>
<feature type="compositionally biased region" description="Low complexity" evidence="1">
    <location>
        <begin position="150"/>
        <end position="173"/>
    </location>
</feature>
<reference evidence="3 4" key="1">
    <citation type="journal article" date="2012" name="Science">
        <title>The Paleozoic origin of enzymatic lignin decomposition reconstructed from 31 fungal genomes.</title>
        <authorList>
            <person name="Floudas D."/>
            <person name="Binder M."/>
            <person name="Riley R."/>
            <person name="Barry K."/>
            <person name="Blanchette R.A."/>
            <person name="Henrissat B."/>
            <person name="Martinez A.T."/>
            <person name="Otillar R."/>
            <person name="Spatafora J.W."/>
            <person name="Yadav J.S."/>
            <person name="Aerts A."/>
            <person name="Benoit I."/>
            <person name="Boyd A."/>
            <person name="Carlson A."/>
            <person name="Copeland A."/>
            <person name="Coutinho P.M."/>
            <person name="de Vries R.P."/>
            <person name="Ferreira P."/>
            <person name="Findley K."/>
            <person name="Foster B."/>
            <person name="Gaskell J."/>
            <person name="Glotzer D."/>
            <person name="Gorecki P."/>
            <person name="Heitman J."/>
            <person name="Hesse C."/>
            <person name="Hori C."/>
            <person name="Igarashi K."/>
            <person name="Jurgens J.A."/>
            <person name="Kallen N."/>
            <person name="Kersten P."/>
            <person name="Kohler A."/>
            <person name="Kuees U."/>
            <person name="Kumar T.K.A."/>
            <person name="Kuo A."/>
            <person name="LaButti K."/>
            <person name="Larrondo L.F."/>
            <person name="Lindquist E."/>
            <person name="Ling A."/>
            <person name="Lombard V."/>
            <person name="Lucas S."/>
            <person name="Lundell T."/>
            <person name="Martin R."/>
            <person name="McLaughlin D.J."/>
            <person name="Morgenstern I."/>
            <person name="Morin E."/>
            <person name="Murat C."/>
            <person name="Nagy L.G."/>
            <person name="Nolan M."/>
            <person name="Ohm R.A."/>
            <person name="Patyshakuliyeva A."/>
            <person name="Rokas A."/>
            <person name="Ruiz-Duenas F.J."/>
            <person name="Sabat G."/>
            <person name="Salamov A."/>
            <person name="Samejima M."/>
            <person name="Schmutz J."/>
            <person name="Slot J.C."/>
            <person name="St John F."/>
            <person name="Stenlid J."/>
            <person name="Sun H."/>
            <person name="Sun S."/>
            <person name="Syed K."/>
            <person name="Tsang A."/>
            <person name="Wiebenga A."/>
            <person name="Young D."/>
            <person name="Pisabarro A."/>
            <person name="Eastwood D.C."/>
            <person name="Martin F."/>
            <person name="Cullen D."/>
            <person name="Grigoriev I.V."/>
            <person name="Hibbett D.S."/>
        </authorList>
    </citation>
    <scope>NUCLEOTIDE SEQUENCE [LARGE SCALE GENOMIC DNA]</scope>
    <source>
        <strain evidence="3 4">DJM-731 SS1</strain>
    </source>
</reference>
<dbReference type="OrthoDB" id="10513254at2759"/>
<dbReference type="EMBL" id="JH795855">
    <property type="protein sequence ID" value="EJU05943.1"/>
    <property type="molecule type" value="Genomic_DNA"/>
</dbReference>
<evidence type="ECO:0000313" key="4">
    <source>
        <dbReference type="Proteomes" id="UP000030653"/>
    </source>
</evidence>